<sequence length="548" mass="59142">MASSPSSVSRPAVPAPDRLYGHEVPRVFTPPLRELTRETSLGFAVIDFARDLLGVTLRPWQAWFLVHALELLEDGRLRFRTVVLSVARQNGKSTLSQVLALWAMYVRGSGLVIGTAQNLDISEEVWDGAVDLAEGVDELADLIGAVHRSNGKKALVLESGERYRVQPATRRGGRGLSGDLIMLDELREHSTWDAWSAVTKTTMARPDALILGMSNAGDAASIVLRHLRLMAHRELGDPDGIVRSAEGVADILAAPVEDDGAPDDAITNGDAALGWFEWSAPPGVDVHDVDGWLAANPSYGHVEMHRALASAATTDPEWVFRTECLCQWNDGATESVFPSGSWLLGQDRESVIADGEPVTFCVEVEPDRANAYIVAAGRRPDGDVHVEPIAARPGTSWVTGWFKERTRPGQDLRVVARRRGAAVVSIADDLEAMDGVEVVNWGGADLGAACGRLFDAVVAHVWEPDADEGETAGDQPERLWHRPSPVLDLVAGTVVTRPMAGGDSWMWSAKGSPYGCAVLMAASGAVWDVLRPQEDNSSAYEEYDVAVV</sequence>
<protein>
    <recommendedName>
        <fullName evidence="3">Terminase</fullName>
    </recommendedName>
</protein>
<comment type="caution">
    <text evidence="1">The sequence shown here is derived from an EMBL/GenBank/DDBJ whole genome shotgun (WGS) entry which is preliminary data.</text>
</comment>
<accession>A0ABW4Q176</accession>
<organism evidence="1 2">
    <name type="scientific">Brachybacterium rhamnosum</name>
    <dbReference type="NCBI Taxonomy" id="173361"/>
    <lineage>
        <taxon>Bacteria</taxon>
        <taxon>Bacillati</taxon>
        <taxon>Actinomycetota</taxon>
        <taxon>Actinomycetes</taxon>
        <taxon>Micrococcales</taxon>
        <taxon>Dermabacteraceae</taxon>
        <taxon>Brachybacterium</taxon>
    </lineage>
</organism>
<name>A0ABW4Q176_9MICO</name>
<proteinExistence type="predicted"/>
<gene>
    <name evidence="1" type="ORF">ACFSDA_14220</name>
</gene>
<reference evidence="2" key="1">
    <citation type="journal article" date="2019" name="Int. J. Syst. Evol. Microbiol.">
        <title>The Global Catalogue of Microorganisms (GCM) 10K type strain sequencing project: providing services to taxonomists for standard genome sequencing and annotation.</title>
        <authorList>
            <consortium name="The Broad Institute Genomics Platform"/>
            <consortium name="The Broad Institute Genome Sequencing Center for Infectious Disease"/>
            <person name="Wu L."/>
            <person name="Ma J."/>
        </authorList>
    </citation>
    <scope>NUCLEOTIDE SEQUENCE [LARGE SCALE GENOMIC DNA]</scope>
    <source>
        <strain evidence="2">JCM 11650</strain>
    </source>
</reference>
<evidence type="ECO:0000313" key="2">
    <source>
        <dbReference type="Proteomes" id="UP001597280"/>
    </source>
</evidence>
<dbReference type="EMBL" id="JBHUFL010000003">
    <property type="protein sequence ID" value="MFD1836222.1"/>
    <property type="molecule type" value="Genomic_DNA"/>
</dbReference>
<keyword evidence="2" id="KW-1185">Reference proteome</keyword>
<evidence type="ECO:0000313" key="1">
    <source>
        <dbReference type="EMBL" id="MFD1836222.1"/>
    </source>
</evidence>
<evidence type="ECO:0008006" key="3">
    <source>
        <dbReference type="Google" id="ProtNLM"/>
    </source>
</evidence>
<dbReference type="RefSeq" id="WP_343905574.1">
    <property type="nucleotide sequence ID" value="NZ_BAAAIS010000003.1"/>
</dbReference>
<dbReference type="Proteomes" id="UP001597280">
    <property type="component" value="Unassembled WGS sequence"/>
</dbReference>
<dbReference type="Gene3D" id="3.40.50.300">
    <property type="entry name" value="P-loop containing nucleotide triphosphate hydrolases"/>
    <property type="match status" value="1"/>
</dbReference>
<dbReference type="InterPro" id="IPR027417">
    <property type="entry name" value="P-loop_NTPase"/>
</dbReference>